<dbReference type="Proteomes" id="UP000014809">
    <property type="component" value="Chromosome"/>
</dbReference>
<name>S4XI99_9CORY</name>
<keyword evidence="2" id="KW-1185">Reference proteome</keyword>
<dbReference type="PATRIC" id="fig|1200352.3.peg.694"/>
<proteinExistence type="predicted"/>
<dbReference type="HOGENOM" id="CLU_2805200_0_0_11"/>
<sequence>MGSIDINDVLALATNPDQFIALGNLLGVFTDIIRGDLSAIFTADTSAVLSDGDGWSALGTLLGIGGS</sequence>
<gene>
    <name evidence="1" type="ORF">A606_03460</name>
</gene>
<evidence type="ECO:0000313" key="1">
    <source>
        <dbReference type="EMBL" id="AGP30343.1"/>
    </source>
</evidence>
<accession>S4XI99</accession>
<dbReference type="OrthoDB" id="9757917at2"/>
<dbReference type="AlphaFoldDB" id="S4XI99"/>
<reference evidence="1 2" key="1">
    <citation type="submission" date="2012-06" db="EMBL/GenBank/DDBJ databases">
        <title>Complete genome sequence of Corynebacterium terpenotabidum Y-11 (=DSM 44721).</title>
        <authorList>
            <person name="Ruckert C."/>
            <person name="Albersmeier A."/>
            <person name="Al-Dilaimi A."/>
            <person name="Szczepanowski R."/>
            <person name="Kalinowski J."/>
        </authorList>
    </citation>
    <scope>NUCLEOTIDE SEQUENCE [LARGE SCALE GENOMIC DNA]</scope>
    <source>
        <strain evidence="1 2">Y-11</strain>
    </source>
</reference>
<dbReference type="RefSeq" id="WP_020440706.1">
    <property type="nucleotide sequence ID" value="NC_021663.1"/>
</dbReference>
<dbReference type="KEGG" id="cter:A606_03460"/>
<protein>
    <submittedName>
        <fullName evidence="1">Uncharacterized protein</fullName>
    </submittedName>
</protein>
<dbReference type="EMBL" id="CP003696">
    <property type="protein sequence ID" value="AGP30343.1"/>
    <property type="molecule type" value="Genomic_DNA"/>
</dbReference>
<organism evidence="1 2">
    <name type="scientific">Corynebacterium terpenotabidum Y-11</name>
    <dbReference type="NCBI Taxonomy" id="1200352"/>
    <lineage>
        <taxon>Bacteria</taxon>
        <taxon>Bacillati</taxon>
        <taxon>Actinomycetota</taxon>
        <taxon>Actinomycetes</taxon>
        <taxon>Mycobacteriales</taxon>
        <taxon>Corynebacteriaceae</taxon>
        <taxon>Corynebacterium</taxon>
    </lineage>
</organism>
<evidence type="ECO:0000313" key="2">
    <source>
        <dbReference type="Proteomes" id="UP000014809"/>
    </source>
</evidence>